<evidence type="ECO:0000259" key="6">
    <source>
        <dbReference type="PROSITE" id="PS50903"/>
    </source>
</evidence>
<comment type="cofactor">
    <cofactor evidence="1">
        <name>Fe(3+)</name>
        <dbReference type="ChEBI" id="CHEBI:29034"/>
    </cofactor>
</comment>
<evidence type="ECO:0000256" key="4">
    <source>
        <dbReference type="ARBA" id="ARBA00022982"/>
    </source>
</evidence>
<evidence type="ECO:0000313" key="9">
    <source>
        <dbReference type="Proteomes" id="UP000184035"/>
    </source>
</evidence>
<dbReference type="RefSeq" id="WP_072894613.1">
    <property type="nucleotide sequence ID" value="NZ_FQVM01000008.1"/>
</dbReference>
<dbReference type="FunFam" id="2.20.28.10:FF:000018">
    <property type="entry name" value="Rubrerythrin"/>
    <property type="match status" value="1"/>
</dbReference>
<dbReference type="NCBIfam" id="NF045767">
    <property type="entry name" value="RuberyRbr"/>
    <property type="match status" value="1"/>
</dbReference>
<gene>
    <name evidence="8" type="ORF">SAMN05443638_1087</name>
</gene>
<proteinExistence type="predicted"/>
<evidence type="ECO:0000313" key="8">
    <source>
        <dbReference type="EMBL" id="SHE68967.1"/>
    </source>
</evidence>
<evidence type="ECO:0000256" key="5">
    <source>
        <dbReference type="ARBA" id="ARBA00023004"/>
    </source>
</evidence>
<dbReference type="Pfam" id="PF02915">
    <property type="entry name" value="Rubrerythrin"/>
    <property type="match status" value="1"/>
</dbReference>
<keyword evidence="3" id="KW-0479">Metal-binding</keyword>
<dbReference type="PANTHER" id="PTHR43865">
    <property type="entry name" value="RUBRERYTHRIN-RELATED"/>
    <property type="match status" value="1"/>
</dbReference>
<dbReference type="InterPro" id="IPR048574">
    <property type="entry name" value="RUBY_RBDX"/>
</dbReference>
<name>A0A1M4VJE9_9CLOT</name>
<dbReference type="InterPro" id="IPR003251">
    <property type="entry name" value="Rr_diiron-bd_dom"/>
</dbReference>
<keyword evidence="4" id="KW-0249">Electron transport</keyword>
<dbReference type="SUPFAM" id="SSF47240">
    <property type="entry name" value="Ferritin-like"/>
    <property type="match status" value="1"/>
</dbReference>
<sequence>MKSLIGTETAKNLLKSFAGESQARMRYTYFASTAKKEGYVQISEIFTETANNEKEHAKLFYKYLSLDFDDKGIEICASYPVSLHDSTAKNLKAAAEGEHEEFSVLYPTFAKVAREEGFPEIAHTFEEVAKVENRHEIRYRKLLANIENNKVFKKEENTLWKCLNCGYIYEGTEAPEFCPCCHHPQGYFEVFCENY</sequence>
<dbReference type="SUPFAM" id="SSF57802">
    <property type="entry name" value="Rubredoxin-like"/>
    <property type="match status" value="1"/>
</dbReference>
<dbReference type="EMBL" id="FQVM01000008">
    <property type="protein sequence ID" value="SHE68967.1"/>
    <property type="molecule type" value="Genomic_DNA"/>
</dbReference>
<dbReference type="OrthoDB" id="9799749at2"/>
<protein>
    <submittedName>
        <fullName evidence="8">Rubrerythrin</fullName>
    </submittedName>
</protein>
<dbReference type="AlphaFoldDB" id="A0A1M4VJE9"/>
<evidence type="ECO:0000259" key="7">
    <source>
        <dbReference type="PROSITE" id="PS50905"/>
    </source>
</evidence>
<dbReference type="Proteomes" id="UP000184035">
    <property type="component" value="Unassembled WGS sequence"/>
</dbReference>
<dbReference type="GO" id="GO:0016491">
    <property type="term" value="F:oxidoreductase activity"/>
    <property type="evidence" value="ECO:0007669"/>
    <property type="project" value="InterPro"/>
</dbReference>
<evidence type="ECO:0000256" key="2">
    <source>
        <dbReference type="ARBA" id="ARBA00022448"/>
    </source>
</evidence>
<feature type="domain" description="Ferritin-like diiron" evidence="7">
    <location>
        <begin position="3"/>
        <end position="150"/>
    </location>
</feature>
<dbReference type="Gene3D" id="1.20.1260.10">
    <property type="match status" value="1"/>
</dbReference>
<reference evidence="8 9" key="1">
    <citation type="submission" date="2016-11" db="EMBL/GenBank/DDBJ databases">
        <authorList>
            <person name="Jaros S."/>
            <person name="Januszkiewicz K."/>
            <person name="Wedrychowicz H."/>
        </authorList>
    </citation>
    <scope>NUCLEOTIDE SEQUENCE [LARGE SCALE GENOMIC DNA]</scope>
    <source>
        <strain evidence="8 9">DSM 2631</strain>
    </source>
</reference>
<dbReference type="CDD" id="cd00729">
    <property type="entry name" value="rubredoxin_SM"/>
    <property type="match status" value="1"/>
</dbReference>
<evidence type="ECO:0000256" key="1">
    <source>
        <dbReference type="ARBA" id="ARBA00001965"/>
    </source>
</evidence>
<dbReference type="Gene3D" id="2.20.28.10">
    <property type="match status" value="1"/>
</dbReference>
<dbReference type="Pfam" id="PF21349">
    <property type="entry name" value="RUBY_RBDX"/>
    <property type="match status" value="1"/>
</dbReference>
<dbReference type="STRING" id="1533.SAMN05443638_1087"/>
<dbReference type="PROSITE" id="PS50903">
    <property type="entry name" value="RUBREDOXIN_LIKE"/>
    <property type="match status" value="1"/>
</dbReference>
<keyword evidence="5" id="KW-0408">Iron</keyword>
<dbReference type="InterPro" id="IPR012347">
    <property type="entry name" value="Ferritin-like"/>
</dbReference>
<dbReference type="InterPro" id="IPR009040">
    <property type="entry name" value="Ferritin-like_diiron"/>
</dbReference>
<dbReference type="InterPro" id="IPR024934">
    <property type="entry name" value="Rubredoxin-like_dom"/>
</dbReference>
<dbReference type="PANTHER" id="PTHR43865:SF1">
    <property type="entry name" value="RUBRERYTHRIN-RELATED"/>
    <property type="match status" value="1"/>
</dbReference>
<dbReference type="CDD" id="cd01041">
    <property type="entry name" value="Rubrerythrin"/>
    <property type="match status" value="1"/>
</dbReference>
<keyword evidence="9" id="KW-1185">Reference proteome</keyword>
<organism evidence="8 9">
    <name type="scientific">Clostridium fallax</name>
    <dbReference type="NCBI Taxonomy" id="1533"/>
    <lineage>
        <taxon>Bacteria</taxon>
        <taxon>Bacillati</taxon>
        <taxon>Bacillota</taxon>
        <taxon>Clostridia</taxon>
        <taxon>Eubacteriales</taxon>
        <taxon>Clostridiaceae</taxon>
        <taxon>Clostridium</taxon>
    </lineage>
</organism>
<accession>A0A1M4VJE9</accession>
<dbReference type="GO" id="GO:0005506">
    <property type="term" value="F:iron ion binding"/>
    <property type="evidence" value="ECO:0007669"/>
    <property type="project" value="InterPro"/>
</dbReference>
<dbReference type="InterPro" id="IPR009078">
    <property type="entry name" value="Ferritin-like_SF"/>
</dbReference>
<keyword evidence="2" id="KW-0813">Transport</keyword>
<feature type="domain" description="Rubredoxin-like" evidence="6">
    <location>
        <begin position="157"/>
        <end position="191"/>
    </location>
</feature>
<dbReference type="PROSITE" id="PS50905">
    <property type="entry name" value="FERRITIN_LIKE"/>
    <property type="match status" value="1"/>
</dbReference>
<evidence type="ECO:0000256" key="3">
    <source>
        <dbReference type="ARBA" id="ARBA00022723"/>
    </source>
</evidence>
<dbReference type="InterPro" id="IPR052364">
    <property type="entry name" value="Rubrerythrin"/>
</dbReference>